<evidence type="ECO:0000313" key="5">
    <source>
        <dbReference type="Proteomes" id="UP000663877"/>
    </source>
</evidence>
<reference evidence="1" key="1">
    <citation type="submission" date="2021-02" db="EMBL/GenBank/DDBJ databases">
        <authorList>
            <person name="Nowell W R."/>
        </authorList>
    </citation>
    <scope>NUCLEOTIDE SEQUENCE</scope>
</reference>
<dbReference type="EMBL" id="CAJNOM010000493">
    <property type="protein sequence ID" value="CAF1468423.1"/>
    <property type="molecule type" value="Genomic_DNA"/>
</dbReference>
<accession>A0A813Q6C1</accession>
<protein>
    <submittedName>
        <fullName evidence="1">Uncharacterized protein</fullName>
    </submittedName>
</protein>
<evidence type="ECO:0000313" key="2">
    <source>
        <dbReference type="EMBL" id="CAF1465133.1"/>
    </source>
</evidence>
<dbReference type="AlphaFoldDB" id="A0A813Q6C1"/>
<sequence length="68" mass="8026">MPSSLIIPRWYTTTTKITPLYNSLAQQSKEISLHNSKRRYRGTLPTAIITTVILFLFKLPSYYERYSR</sequence>
<dbReference type="EMBL" id="CAJNOM010000487">
    <property type="protein sequence ID" value="CAF1465133.1"/>
    <property type="molecule type" value="Genomic_DNA"/>
</dbReference>
<gene>
    <name evidence="1" type="ORF">BJG266_LOCUS3095</name>
    <name evidence="2" type="ORF">QVE165_LOCUS41199</name>
    <name evidence="3" type="ORF">QVE165_LOCUS41410</name>
</gene>
<evidence type="ECO:0000313" key="1">
    <source>
        <dbReference type="EMBL" id="CAF0762605.1"/>
    </source>
</evidence>
<dbReference type="Proteomes" id="UP000663877">
    <property type="component" value="Unassembled WGS sequence"/>
</dbReference>
<dbReference type="EMBL" id="CAJNOI010000007">
    <property type="protein sequence ID" value="CAF0762605.1"/>
    <property type="molecule type" value="Genomic_DNA"/>
</dbReference>
<proteinExistence type="predicted"/>
<name>A0A813Q6C1_9BILA</name>
<dbReference type="Proteomes" id="UP000663832">
    <property type="component" value="Unassembled WGS sequence"/>
</dbReference>
<evidence type="ECO:0000313" key="3">
    <source>
        <dbReference type="EMBL" id="CAF1468423.1"/>
    </source>
</evidence>
<evidence type="ECO:0000313" key="4">
    <source>
        <dbReference type="Proteomes" id="UP000663832"/>
    </source>
</evidence>
<keyword evidence="4" id="KW-1185">Reference proteome</keyword>
<comment type="caution">
    <text evidence="1">The sequence shown here is derived from an EMBL/GenBank/DDBJ whole genome shotgun (WGS) entry which is preliminary data.</text>
</comment>
<dbReference type="OrthoDB" id="9978642at2759"/>
<organism evidence="1 5">
    <name type="scientific">Adineta steineri</name>
    <dbReference type="NCBI Taxonomy" id="433720"/>
    <lineage>
        <taxon>Eukaryota</taxon>
        <taxon>Metazoa</taxon>
        <taxon>Spiralia</taxon>
        <taxon>Gnathifera</taxon>
        <taxon>Rotifera</taxon>
        <taxon>Eurotatoria</taxon>
        <taxon>Bdelloidea</taxon>
        <taxon>Adinetida</taxon>
        <taxon>Adinetidae</taxon>
        <taxon>Adineta</taxon>
    </lineage>
</organism>